<dbReference type="STRING" id="39966.A0A369JW22"/>
<proteinExistence type="inferred from homology"/>
<dbReference type="InParanoid" id="A0A369JW22"/>
<comment type="similarity">
    <text evidence="1">Belongs to the asteroid family.</text>
</comment>
<reference evidence="2" key="1">
    <citation type="submission" date="2018-04" db="EMBL/GenBank/DDBJ databases">
        <title>Whole genome sequencing of Hypsizygus marmoreus.</title>
        <authorList>
            <person name="Choi I.-G."/>
            <person name="Min B."/>
            <person name="Kim J.-G."/>
            <person name="Kim S."/>
            <person name="Oh Y.-L."/>
            <person name="Kong W.-S."/>
            <person name="Park H."/>
            <person name="Jeong J."/>
            <person name="Song E.-S."/>
        </authorList>
    </citation>
    <scope>NUCLEOTIDE SEQUENCE [LARGE SCALE GENOMIC DNA]</scope>
    <source>
        <strain evidence="2">51987-8</strain>
    </source>
</reference>
<dbReference type="Proteomes" id="UP000076154">
    <property type="component" value="Unassembled WGS sequence"/>
</dbReference>
<dbReference type="PANTHER" id="PTHR15665:SF1">
    <property type="entry name" value="PROTEIN ASTEROID HOMOLOG 1"/>
    <property type="match status" value="1"/>
</dbReference>
<gene>
    <name evidence="2" type="primary">aste1</name>
    <name evidence="2" type="ORF">Hypma_007552</name>
</gene>
<keyword evidence="3" id="KW-1185">Reference proteome</keyword>
<comment type="caution">
    <text evidence="2">The sequence shown here is derived from an EMBL/GenBank/DDBJ whole genome shotgun (WGS) entry which is preliminary data.</text>
</comment>
<evidence type="ECO:0000256" key="1">
    <source>
        <dbReference type="ARBA" id="ARBA00007398"/>
    </source>
</evidence>
<dbReference type="InterPro" id="IPR029060">
    <property type="entry name" value="PIN-like_dom_sf"/>
</dbReference>
<evidence type="ECO:0000313" key="3">
    <source>
        <dbReference type="Proteomes" id="UP000076154"/>
    </source>
</evidence>
<organism evidence="2 3">
    <name type="scientific">Hypsizygus marmoreus</name>
    <name type="common">White beech mushroom</name>
    <name type="synonym">Agaricus marmoreus</name>
    <dbReference type="NCBI Taxonomy" id="39966"/>
    <lineage>
        <taxon>Eukaryota</taxon>
        <taxon>Fungi</taxon>
        <taxon>Dikarya</taxon>
        <taxon>Basidiomycota</taxon>
        <taxon>Agaricomycotina</taxon>
        <taxon>Agaricomycetes</taxon>
        <taxon>Agaricomycetidae</taxon>
        <taxon>Agaricales</taxon>
        <taxon>Tricholomatineae</taxon>
        <taxon>Lyophyllaceae</taxon>
        <taxon>Hypsizygus</taxon>
    </lineage>
</organism>
<sequence>MGIHGLTTYLRENQRVLSKNLTLPSSSQQNIPLVVDGWSFIYELYRDSNLPWVFGGEYDQFCNTVCAVVRGWINIGFKIYFVFDGACPQLKFSTMVSRLGQSRVQPSLLFFRTSPASRGTARFLNETRILPPLSYTACLHALDSIRQSTDALEIHFADEEGDPYAVELAGRIEGYVVGNDSDFVVLNTEGYLGYIPLEEMIWHAPPPIESPAPEEDAEFQEFRKPKAKRRPVNDARVSRGIIPPESEAPTLSLTIYSPQALAEHLKIPVTLLPLLGALVGNDFSSQSESNRRNVQSLFFDRQLSLSQRINRVASTIQTILSPISQKRKKQKHQIGSVMDLIDRAVNMLLARLITTIGTGEVDDIVDKIVEATLQYAIPKHDMNQQNELWSSNVCALHQPDACTFLPLISRRVDSTVLDEDEGDAEESNELQDLITARTHYLDAYRQGRLGPIIMDILSSGTSWPRLFLENPDLETVSRSIGRPIREWGYSILHDAVGLPEVDEDSNEDIAEDPDEDELVDVVESDDDDSADDPLAPLKGELHRLHGSDDVGTASAASSHPLRPSRLPMVTEYIRRGTRVAQEAVAVKPLYELLSSISLSEPEIDDSTPFLLKPYEDRLTVFLRALECDLPSVRRLPSVQLIPVLTLRWVVGRTHSRAQESNSKEREKERWTRREARCFLASFDWTTSRQAPAAQEPTPIVDRHVQLMAQLLQALESIEHLSQILLLSDLPSPVHLLSGRTFHAYLTGTIALDPASVPSLLFEACSDGLDTAFSEGRVEKKRSKKFAKGKAKPVPNGSAKKLEGGGLFQLLADVDA</sequence>
<dbReference type="InterPro" id="IPR026832">
    <property type="entry name" value="Asteroid"/>
</dbReference>
<dbReference type="SUPFAM" id="SSF88723">
    <property type="entry name" value="PIN domain-like"/>
    <property type="match status" value="1"/>
</dbReference>
<name>A0A369JW22_HYPMA</name>
<dbReference type="PANTHER" id="PTHR15665">
    <property type="entry name" value="ASTEROID PROTEIN"/>
    <property type="match status" value="1"/>
</dbReference>
<dbReference type="EMBL" id="LUEZ02000041">
    <property type="protein sequence ID" value="RDB25430.1"/>
    <property type="molecule type" value="Genomic_DNA"/>
</dbReference>
<accession>A0A369JW22</accession>
<dbReference type="Gene3D" id="3.40.50.1010">
    <property type="entry name" value="5'-nuclease"/>
    <property type="match status" value="1"/>
</dbReference>
<dbReference type="AlphaFoldDB" id="A0A369JW22"/>
<protein>
    <submittedName>
        <fullName evidence="2">Protein asteroid 1</fullName>
    </submittedName>
</protein>
<dbReference type="OrthoDB" id="25987at2759"/>
<evidence type="ECO:0000313" key="2">
    <source>
        <dbReference type="EMBL" id="RDB25430.1"/>
    </source>
</evidence>